<comment type="caution">
    <text evidence="1">The sequence shown here is derived from an EMBL/GenBank/DDBJ whole genome shotgun (WGS) entry which is preliminary data.</text>
</comment>
<gene>
    <name evidence="1" type="ORF">LCGC14_0908580</name>
</gene>
<accession>A0A0F9RD52</accession>
<dbReference type="EMBL" id="LAZR01003007">
    <property type="protein sequence ID" value="KKN23071.1"/>
    <property type="molecule type" value="Genomic_DNA"/>
</dbReference>
<evidence type="ECO:0000313" key="1">
    <source>
        <dbReference type="EMBL" id="KKN23071.1"/>
    </source>
</evidence>
<sequence>MILFFDIPSGLACLQAYLKMNNIPVKVYNFRAEEYTLPKIVKDPLIQLSPPNFIMNHQDLPLLLPLIENGFSDLEVSIDDPLFDDLFRAHAQRLYETPETTRQRYKLIIQYVKNNVIPEIQNNCDIIGFSLDYQNIVETTIASLFLKIEIIFFQYPGLN</sequence>
<dbReference type="AlphaFoldDB" id="A0A0F9RD52"/>
<organism evidence="1">
    <name type="scientific">marine sediment metagenome</name>
    <dbReference type="NCBI Taxonomy" id="412755"/>
    <lineage>
        <taxon>unclassified sequences</taxon>
        <taxon>metagenomes</taxon>
        <taxon>ecological metagenomes</taxon>
    </lineage>
</organism>
<reference evidence="1" key="1">
    <citation type="journal article" date="2015" name="Nature">
        <title>Complex archaea that bridge the gap between prokaryotes and eukaryotes.</title>
        <authorList>
            <person name="Spang A."/>
            <person name="Saw J.H."/>
            <person name="Jorgensen S.L."/>
            <person name="Zaremba-Niedzwiedzka K."/>
            <person name="Martijn J."/>
            <person name="Lind A.E."/>
            <person name="van Eijk R."/>
            <person name="Schleper C."/>
            <person name="Guy L."/>
            <person name="Ettema T.J."/>
        </authorList>
    </citation>
    <scope>NUCLEOTIDE SEQUENCE</scope>
</reference>
<protein>
    <submittedName>
        <fullName evidence="1">Uncharacterized protein</fullName>
    </submittedName>
</protein>
<name>A0A0F9RD52_9ZZZZ</name>
<proteinExistence type="predicted"/>